<dbReference type="EMBL" id="JACHXD010000025">
    <property type="protein sequence ID" value="MBB3122198.1"/>
    <property type="molecule type" value="Genomic_DNA"/>
</dbReference>
<dbReference type="AlphaFoldDB" id="A0A7W5FXF1"/>
<proteinExistence type="predicted"/>
<evidence type="ECO:0000313" key="3">
    <source>
        <dbReference type="Proteomes" id="UP000541535"/>
    </source>
</evidence>
<keyword evidence="3" id="KW-1185">Reference proteome</keyword>
<evidence type="ECO:0000259" key="1">
    <source>
        <dbReference type="PROSITE" id="PS51736"/>
    </source>
</evidence>
<dbReference type="Gene3D" id="3.40.50.1390">
    <property type="entry name" value="Resolvase, N-terminal catalytic domain"/>
    <property type="match status" value="1"/>
</dbReference>
<dbReference type="CDD" id="cd00338">
    <property type="entry name" value="Ser_Recombinase"/>
    <property type="match status" value="1"/>
</dbReference>
<comment type="caution">
    <text evidence="2">The sequence shown here is derived from an EMBL/GenBank/DDBJ whole genome shotgun (WGS) entry which is preliminary data.</text>
</comment>
<dbReference type="InterPro" id="IPR038109">
    <property type="entry name" value="DNA_bind_recomb_sf"/>
</dbReference>
<dbReference type="Proteomes" id="UP000541535">
    <property type="component" value="Unassembled WGS sequence"/>
</dbReference>
<organism evidence="2 3">
    <name type="scientific">Pseudoduganella violacea</name>
    <dbReference type="NCBI Taxonomy" id="1715466"/>
    <lineage>
        <taxon>Bacteria</taxon>
        <taxon>Pseudomonadati</taxon>
        <taxon>Pseudomonadota</taxon>
        <taxon>Betaproteobacteria</taxon>
        <taxon>Burkholderiales</taxon>
        <taxon>Oxalobacteraceae</taxon>
        <taxon>Telluria group</taxon>
        <taxon>Pseudoduganella</taxon>
    </lineage>
</organism>
<dbReference type="SUPFAM" id="SSF53041">
    <property type="entry name" value="Resolvase-like"/>
    <property type="match status" value="1"/>
</dbReference>
<dbReference type="PANTHER" id="PTHR30461">
    <property type="entry name" value="DNA-INVERTASE FROM LAMBDOID PROPHAGE"/>
    <property type="match status" value="1"/>
</dbReference>
<dbReference type="InterPro" id="IPR050639">
    <property type="entry name" value="SSR_resolvase"/>
</dbReference>
<dbReference type="RefSeq" id="WP_183443864.1">
    <property type="nucleotide sequence ID" value="NZ_JACHXD010000025.1"/>
</dbReference>
<evidence type="ECO:0000313" key="2">
    <source>
        <dbReference type="EMBL" id="MBB3122198.1"/>
    </source>
</evidence>
<feature type="domain" description="Resolvase/invertase-type recombinase catalytic" evidence="1">
    <location>
        <begin position="13"/>
        <end position="163"/>
    </location>
</feature>
<gene>
    <name evidence="2" type="ORF">FHS03_005295</name>
</gene>
<dbReference type="InterPro" id="IPR006119">
    <property type="entry name" value="Resolv_N"/>
</dbReference>
<dbReference type="Pfam" id="PF00239">
    <property type="entry name" value="Resolvase"/>
    <property type="match status" value="1"/>
</dbReference>
<name>A0A7W5FXF1_9BURK</name>
<dbReference type="GO" id="GO:0000150">
    <property type="term" value="F:DNA strand exchange activity"/>
    <property type="evidence" value="ECO:0007669"/>
    <property type="project" value="InterPro"/>
</dbReference>
<dbReference type="Pfam" id="PF07508">
    <property type="entry name" value="Recombinase"/>
    <property type="match status" value="1"/>
</dbReference>
<accession>A0A7W5FXF1</accession>
<dbReference type="GO" id="GO:0003677">
    <property type="term" value="F:DNA binding"/>
    <property type="evidence" value="ECO:0007669"/>
    <property type="project" value="InterPro"/>
</dbReference>
<dbReference type="InterPro" id="IPR011109">
    <property type="entry name" value="DNA_bind_recombinase_dom"/>
</dbReference>
<dbReference type="PANTHER" id="PTHR30461:SF23">
    <property type="entry name" value="DNA RECOMBINASE-RELATED"/>
    <property type="match status" value="1"/>
</dbReference>
<dbReference type="PROSITE" id="PS51736">
    <property type="entry name" value="RECOMBINASES_3"/>
    <property type="match status" value="1"/>
</dbReference>
<dbReference type="Gene3D" id="3.90.1750.20">
    <property type="entry name" value="Putative Large Serine Recombinase, Chain B, Domain 2"/>
    <property type="match status" value="1"/>
</dbReference>
<dbReference type="FunFam" id="3.40.50.1390:FF:000008">
    <property type="entry name" value="DNA recombinase"/>
    <property type="match status" value="1"/>
</dbReference>
<reference evidence="2 3" key="1">
    <citation type="submission" date="2020-08" db="EMBL/GenBank/DDBJ databases">
        <title>Genomic Encyclopedia of Type Strains, Phase III (KMG-III): the genomes of soil and plant-associated and newly described type strains.</title>
        <authorList>
            <person name="Whitman W."/>
        </authorList>
    </citation>
    <scope>NUCLEOTIDE SEQUENCE [LARGE SCALE GENOMIC DNA]</scope>
    <source>
        <strain evidence="2 3">CECT 8897</strain>
    </source>
</reference>
<sequence length="516" mass="57852">MRKTPSKEPLAKRAVAYVRMSTERQDHSIGHQLQRITQYASEHHMQLVRVYADEGKSGLVLAGRSGLAKLIREVHRGDADFEVVLVFDVSRWGRFQDTDESAHYEYVCRRAGIQVEYCAEPFANDGSPLAAMVKGFKRAMAAEYSRELSAKVFAAQVRLSSAGFKPGGIAGYGIRRLAVAGDGTAKRVLQAGERKPALTDRVLLIAGPEEEVAVVRRIYRWYIHQHLTDTAIAAKLSAQGVPNFMGVAWHPSQVKSILVNEKYAGVMVYNRTSRRLSTKTVHNPTAQWVRHASGLTPMISPAIFRQAQNERMRRRAPRNWNHFPQQLQALYAKHGRVSAALIDADPRLPSAHAVRAQFGTLATAYAIAGLPLDSVFKYAVTRHRVREQLKRTVKAVEGLVERAGKRWCREGRIGNLVIDGSVRLTVVVCRARFDEDGRVRWKIPLRQAMPADFVLAARLDQHNVHVFDYFLLATAAFSAPYLLCRIERPGEFSAYRYRELGAIFGLAHDGHRTLPG</sequence>
<dbReference type="InterPro" id="IPR036162">
    <property type="entry name" value="Resolvase-like_N_sf"/>
</dbReference>
<protein>
    <submittedName>
        <fullName evidence="2">DNA invertase Pin-like site-specific DNA recombinase</fullName>
    </submittedName>
</protein>
<dbReference type="SMART" id="SM00857">
    <property type="entry name" value="Resolvase"/>
    <property type="match status" value="1"/>
</dbReference>